<evidence type="ECO:0000256" key="1">
    <source>
        <dbReference type="SAM" id="MobiDB-lite"/>
    </source>
</evidence>
<evidence type="ECO:0008006" key="5">
    <source>
        <dbReference type="Google" id="ProtNLM"/>
    </source>
</evidence>
<dbReference type="InterPro" id="IPR021373">
    <property type="entry name" value="DUF2993"/>
</dbReference>
<dbReference type="EMBL" id="LK021337">
    <property type="protein sequence ID" value="CDQ42765.1"/>
    <property type="molecule type" value="Genomic_DNA"/>
</dbReference>
<dbReference type="RefSeq" id="WP_030135891.1">
    <property type="nucleotide sequence ID" value="NZ_LK021337.1"/>
</dbReference>
<gene>
    <name evidence="3" type="ORF">BN1047_00622</name>
</gene>
<feature type="transmembrane region" description="Helical" evidence="2">
    <location>
        <begin position="99"/>
        <end position="121"/>
    </location>
</feature>
<accession>A0AAV2WEP5</accession>
<protein>
    <recommendedName>
        <fullName evidence="5">DUF2993 domain-containing protein</fullName>
    </recommendedName>
</protein>
<reference evidence="3" key="1">
    <citation type="submission" date="2014-05" db="EMBL/GenBank/DDBJ databases">
        <authorList>
            <person name="Urmite Genomes"/>
        </authorList>
    </citation>
    <scope>NUCLEOTIDE SEQUENCE</scope>
    <source>
        <strain evidence="3">DSM 44074</strain>
    </source>
</reference>
<feature type="region of interest" description="Disordered" evidence="1">
    <location>
        <begin position="1"/>
        <end position="93"/>
    </location>
</feature>
<dbReference type="Pfam" id="PF11209">
    <property type="entry name" value="LmeA"/>
    <property type="match status" value="1"/>
</dbReference>
<dbReference type="AlphaFoldDB" id="A0AAV2WEP5"/>
<evidence type="ECO:0000313" key="4">
    <source>
        <dbReference type="Proteomes" id="UP000028864"/>
    </source>
</evidence>
<organism evidence="3 4">
    <name type="scientific">Mycolicibacterium neoaurum</name>
    <name type="common">Mycobacterium neoaurum</name>
    <dbReference type="NCBI Taxonomy" id="1795"/>
    <lineage>
        <taxon>Bacteria</taxon>
        <taxon>Bacillati</taxon>
        <taxon>Actinomycetota</taxon>
        <taxon>Actinomycetes</taxon>
        <taxon>Mycobacteriales</taxon>
        <taxon>Mycobacteriaceae</taxon>
        <taxon>Mycolicibacterium</taxon>
    </lineage>
</organism>
<proteinExistence type="predicted"/>
<sequence length="331" mass="35180">MPPGQLPPDQPRDPATRRIPRPVRPGDPHSPTQRIPRPEPPTQRIPRSEPPTQQHRIPEPATRKIPVPPPPPIPPPPIQKLPPGPQPPEPKPARNRQTIVLTAVIVIAALVAVLAGAELFARYRAGTVLSGITDCLVEDTAEVSYSVTPPFLWQYLTDHYTDISVVTTGDRVQAAKGMTADVTLSDIELADSANSKGTIGKVTAHLSWTAEGIKQTVQENLPVVGNLVTAVRTDANAGTLIMEAAGGTTITAKPEVRDGNLELTVQDVAGAFDKATVQTALSELTTKLNENYPLGIKADSVKVTKTGVDGTFSSTDATIPSGENDACFADL</sequence>
<reference evidence="3" key="2">
    <citation type="submission" date="2015-09" db="EMBL/GenBank/DDBJ databases">
        <title>Draft genome sequence of Mycobacterium neoaurum DSM 44074.</title>
        <authorList>
            <person name="Croce O."/>
            <person name="Robert C."/>
            <person name="Raoult D."/>
            <person name="Drancourt M."/>
        </authorList>
    </citation>
    <scope>NUCLEOTIDE SEQUENCE</scope>
    <source>
        <strain evidence="3">DSM 44074</strain>
    </source>
</reference>
<evidence type="ECO:0000256" key="2">
    <source>
        <dbReference type="SAM" id="Phobius"/>
    </source>
</evidence>
<keyword evidence="2" id="KW-1133">Transmembrane helix</keyword>
<name>A0AAV2WEP5_MYCNE</name>
<feature type="compositionally biased region" description="Pro residues" evidence="1">
    <location>
        <begin position="66"/>
        <end position="90"/>
    </location>
</feature>
<evidence type="ECO:0000313" key="3">
    <source>
        <dbReference type="EMBL" id="CDQ42765.1"/>
    </source>
</evidence>
<dbReference type="Proteomes" id="UP000028864">
    <property type="component" value="Unassembled WGS sequence"/>
</dbReference>
<keyword evidence="2" id="KW-0472">Membrane</keyword>
<keyword evidence="2" id="KW-0812">Transmembrane</keyword>